<keyword evidence="3 6" id="KW-0256">Endoplasmic reticulum</keyword>
<evidence type="ECO:0000313" key="9">
    <source>
        <dbReference type="Proteomes" id="UP001154282"/>
    </source>
</evidence>
<dbReference type="PROSITE" id="PS50845">
    <property type="entry name" value="RETICULON"/>
    <property type="match status" value="1"/>
</dbReference>
<feature type="domain" description="Reticulon" evidence="7">
    <location>
        <begin position="1"/>
        <end position="54"/>
    </location>
</feature>
<evidence type="ECO:0000256" key="2">
    <source>
        <dbReference type="ARBA" id="ARBA00022692"/>
    </source>
</evidence>
<evidence type="ECO:0000313" key="8">
    <source>
        <dbReference type="EMBL" id="CAI0553866.1"/>
    </source>
</evidence>
<dbReference type="GO" id="GO:0005789">
    <property type="term" value="C:endoplasmic reticulum membrane"/>
    <property type="evidence" value="ECO:0007669"/>
    <property type="project" value="UniProtKB-SubCell"/>
</dbReference>
<dbReference type="PANTHER" id="PTHR10994">
    <property type="entry name" value="RETICULON"/>
    <property type="match status" value="1"/>
</dbReference>
<dbReference type="Pfam" id="PF02453">
    <property type="entry name" value="Reticulon"/>
    <property type="match status" value="1"/>
</dbReference>
<keyword evidence="9" id="KW-1185">Reference proteome</keyword>
<keyword evidence="5" id="KW-0472">Membrane</keyword>
<evidence type="ECO:0000256" key="5">
    <source>
        <dbReference type="ARBA" id="ARBA00023136"/>
    </source>
</evidence>
<evidence type="ECO:0000256" key="4">
    <source>
        <dbReference type="ARBA" id="ARBA00022989"/>
    </source>
</evidence>
<keyword evidence="4" id="KW-1133">Transmembrane helix</keyword>
<accession>A0AAV0R9N6</accession>
<dbReference type="AlphaFoldDB" id="A0AAV0R9N6"/>
<comment type="subcellular location">
    <subcellularLocation>
        <location evidence="1 6">Endoplasmic reticulum membrane</location>
        <topology evidence="1 6">Multi-pass membrane protein</topology>
    </subcellularLocation>
</comment>
<sequence>MSTNGDWRVLTHLVAVLWLLAYVGNLVDFLTLVYSGVVMVMTLPLVYKKNEGRILQSGVAAQMKALEVL</sequence>
<reference evidence="8" key="1">
    <citation type="submission" date="2022-08" db="EMBL/GenBank/DDBJ databases">
        <authorList>
            <person name="Gutierrez-Valencia J."/>
        </authorList>
    </citation>
    <scope>NUCLEOTIDE SEQUENCE</scope>
</reference>
<dbReference type="EMBL" id="CAMGYJ010000010">
    <property type="protein sequence ID" value="CAI0553866.1"/>
    <property type="molecule type" value="Genomic_DNA"/>
</dbReference>
<organism evidence="8 9">
    <name type="scientific">Linum tenue</name>
    <dbReference type="NCBI Taxonomy" id="586396"/>
    <lineage>
        <taxon>Eukaryota</taxon>
        <taxon>Viridiplantae</taxon>
        <taxon>Streptophyta</taxon>
        <taxon>Embryophyta</taxon>
        <taxon>Tracheophyta</taxon>
        <taxon>Spermatophyta</taxon>
        <taxon>Magnoliopsida</taxon>
        <taxon>eudicotyledons</taxon>
        <taxon>Gunneridae</taxon>
        <taxon>Pentapetalae</taxon>
        <taxon>rosids</taxon>
        <taxon>fabids</taxon>
        <taxon>Malpighiales</taxon>
        <taxon>Linaceae</taxon>
        <taxon>Linum</taxon>
    </lineage>
</organism>
<evidence type="ECO:0000256" key="3">
    <source>
        <dbReference type="ARBA" id="ARBA00022824"/>
    </source>
</evidence>
<evidence type="ECO:0000256" key="1">
    <source>
        <dbReference type="ARBA" id="ARBA00004477"/>
    </source>
</evidence>
<dbReference type="Proteomes" id="UP001154282">
    <property type="component" value="Unassembled WGS sequence"/>
</dbReference>
<comment type="caution">
    <text evidence="8">The sequence shown here is derived from an EMBL/GenBank/DDBJ whole genome shotgun (WGS) entry which is preliminary data.</text>
</comment>
<dbReference type="GO" id="GO:0009617">
    <property type="term" value="P:response to bacterium"/>
    <property type="evidence" value="ECO:0007669"/>
    <property type="project" value="InterPro"/>
</dbReference>
<gene>
    <name evidence="8" type="ORF">LITE_LOCUS46983</name>
</gene>
<evidence type="ECO:0000259" key="7">
    <source>
        <dbReference type="PROSITE" id="PS50845"/>
    </source>
</evidence>
<feature type="non-terminal residue" evidence="8">
    <location>
        <position position="69"/>
    </location>
</feature>
<dbReference type="InterPro" id="IPR003388">
    <property type="entry name" value="Reticulon"/>
</dbReference>
<dbReference type="InterPro" id="IPR045064">
    <property type="entry name" value="Reticulon-like"/>
</dbReference>
<name>A0AAV0R9N6_9ROSI</name>
<keyword evidence="2" id="KW-0812">Transmembrane</keyword>
<evidence type="ECO:0000256" key="6">
    <source>
        <dbReference type="RuleBase" id="RU363132"/>
    </source>
</evidence>
<protein>
    <recommendedName>
        <fullName evidence="6">Reticulon-like protein</fullName>
    </recommendedName>
</protein>
<dbReference type="PANTHER" id="PTHR10994:SF145">
    <property type="entry name" value="RETICULON-LIKE PROTEIN B13"/>
    <property type="match status" value="1"/>
</dbReference>
<proteinExistence type="predicted"/>